<keyword evidence="2" id="KW-1185">Reference proteome</keyword>
<dbReference type="OrthoDB" id="2278241at2759"/>
<dbReference type="AlphaFoldDB" id="A0A9N8W6T9"/>
<evidence type="ECO:0000313" key="2">
    <source>
        <dbReference type="Proteomes" id="UP000789759"/>
    </source>
</evidence>
<evidence type="ECO:0000313" key="1">
    <source>
        <dbReference type="EMBL" id="CAG8479288.1"/>
    </source>
</evidence>
<sequence length="57" mass="6564">MWHLAHHALPLGYWLIHETTYKFLKYTAEPISSTIDNILQATNISSAYKGKQPSEFT</sequence>
<name>A0A9N8W6T9_9GLOM</name>
<comment type="caution">
    <text evidence="1">The sequence shown here is derived from an EMBL/GenBank/DDBJ whole genome shotgun (WGS) entry which is preliminary data.</text>
</comment>
<organism evidence="1 2">
    <name type="scientific">Cetraspora pellucida</name>
    <dbReference type="NCBI Taxonomy" id="1433469"/>
    <lineage>
        <taxon>Eukaryota</taxon>
        <taxon>Fungi</taxon>
        <taxon>Fungi incertae sedis</taxon>
        <taxon>Mucoromycota</taxon>
        <taxon>Glomeromycotina</taxon>
        <taxon>Glomeromycetes</taxon>
        <taxon>Diversisporales</taxon>
        <taxon>Gigasporaceae</taxon>
        <taxon>Cetraspora</taxon>
    </lineage>
</organism>
<accession>A0A9N8W6T9</accession>
<gene>
    <name evidence="1" type="ORF">CPELLU_LOCUS1443</name>
</gene>
<reference evidence="1" key="1">
    <citation type="submission" date="2021-06" db="EMBL/GenBank/DDBJ databases">
        <authorList>
            <person name="Kallberg Y."/>
            <person name="Tangrot J."/>
            <person name="Rosling A."/>
        </authorList>
    </citation>
    <scope>NUCLEOTIDE SEQUENCE</scope>
    <source>
        <strain evidence="1">FL966</strain>
    </source>
</reference>
<protein>
    <submittedName>
        <fullName evidence="1">25112_t:CDS:1</fullName>
    </submittedName>
</protein>
<proteinExistence type="predicted"/>
<dbReference type="Proteomes" id="UP000789759">
    <property type="component" value="Unassembled WGS sequence"/>
</dbReference>
<dbReference type="EMBL" id="CAJVQA010000528">
    <property type="protein sequence ID" value="CAG8479288.1"/>
    <property type="molecule type" value="Genomic_DNA"/>
</dbReference>